<protein>
    <submittedName>
        <fullName evidence="2">Lasso peptide biosynthesis B2 protein</fullName>
    </submittedName>
</protein>
<dbReference type="Pfam" id="PF13471">
    <property type="entry name" value="Transglut_core3"/>
    <property type="match status" value="1"/>
</dbReference>
<reference evidence="2 3" key="1">
    <citation type="submission" date="2023-11" db="EMBL/GenBank/DDBJ databases">
        <title>30 novel species of actinomycetes from the DSMZ collection.</title>
        <authorList>
            <person name="Nouioui I."/>
        </authorList>
    </citation>
    <scope>NUCLEOTIDE SEQUENCE [LARGE SCALE GENOMIC DNA]</scope>
    <source>
        <strain evidence="2 3">DSM 41524</strain>
    </source>
</reference>
<keyword evidence="3" id="KW-1185">Reference proteome</keyword>
<evidence type="ECO:0000313" key="3">
    <source>
        <dbReference type="Proteomes" id="UP001354709"/>
    </source>
</evidence>
<dbReference type="NCBIfam" id="NF033537">
    <property type="entry name" value="lasso_biosyn_B2"/>
    <property type="match status" value="1"/>
</dbReference>
<gene>
    <name evidence="2" type="ORF">V2J94_30500</name>
</gene>
<dbReference type="Proteomes" id="UP001354709">
    <property type="component" value="Unassembled WGS sequence"/>
</dbReference>
<dbReference type="InterPro" id="IPR053521">
    <property type="entry name" value="McjB-like"/>
</dbReference>
<dbReference type="EMBL" id="JAZBJO010000023">
    <property type="protein sequence ID" value="MEE4596168.1"/>
    <property type="molecule type" value="Genomic_DNA"/>
</dbReference>
<dbReference type="RefSeq" id="WP_330812723.1">
    <property type="nucleotide sequence ID" value="NZ_JAZBJO010000023.1"/>
</dbReference>
<organism evidence="2 3">
    <name type="scientific">Streptomyces asiaticus subsp. ignotus</name>
    <dbReference type="NCBI Taxonomy" id="3098222"/>
    <lineage>
        <taxon>Bacteria</taxon>
        <taxon>Bacillati</taxon>
        <taxon>Actinomycetota</taxon>
        <taxon>Actinomycetes</taxon>
        <taxon>Kitasatosporales</taxon>
        <taxon>Streptomycetaceae</taxon>
        <taxon>Streptomyces</taxon>
        <taxon>Streptomyces violaceusniger group</taxon>
    </lineage>
</organism>
<accession>A0ABU7Q5A4</accession>
<sequence>MRALTKPLADWEFFLADPAPGAAPPPGVPPLLRLRALRATAVAAWTYRRRGWSSARPLLEGARPAPGAWRPRELRPDVGVLLARRQVFWSQSVLRVLLPRADCLPRSLALARYLAALGLPAEVCVARALTSTFEKDTFHAWTEVHGVVLNDNQDVTVGYRVLQRIGSAQPADTPAAPGRRRGLAP</sequence>
<name>A0ABU7Q5A4_9ACTN</name>
<dbReference type="InterPro" id="IPR032708">
    <property type="entry name" value="McjB_C"/>
</dbReference>
<evidence type="ECO:0000313" key="2">
    <source>
        <dbReference type="EMBL" id="MEE4596168.1"/>
    </source>
</evidence>
<evidence type="ECO:0000259" key="1">
    <source>
        <dbReference type="Pfam" id="PF13471"/>
    </source>
</evidence>
<comment type="caution">
    <text evidence="2">The sequence shown here is derived from an EMBL/GenBank/DDBJ whole genome shotgun (WGS) entry which is preliminary data.</text>
</comment>
<proteinExistence type="predicted"/>
<feature type="domain" description="Microcin J25-processing protein McjB C-terminal" evidence="1">
    <location>
        <begin position="42"/>
        <end position="163"/>
    </location>
</feature>